<protein>
    <recommendedName>
        <fullName evidence="2">BTB domain-containing protein</fullName>
    </recommendedName>
</protein>
<proteinExistence type="predicted"/>
<dbReference type="Pfam" id="PF00651">
    <property type="entry name" value="BTB"/>
    <property type="match status" value="1"/>
</dbReference>
<evidence type="ECO:0000259" key="2">
    <source>
        <dbReference type="PROSITE" id="PS50097"/>
    </source>
</evidence>
<reference evidence="3" key="1">
    <citation type="submission" date="2022-11" db="EMBL/GenBank/DDBJ databases">
        <authorList>
            <person name="Petersen C."/>
        </authorList>
    </citation>
    <scope>NUCLEOTIDE SEQUENCE</scope>
    <source>
        <strain evidence="3">IBT 16849</strain>
    </source>
</reference>
<organism evidence="3 4">
    <name type="scientific">Penicillium cf. griseofulvum</name>
    <dbReference type="NCBI Taxonomy" id="2972120"/>
    <lineage>
        <taxon>Eukaryota</taxon>
        <taxon>Fungi</taxon>
        <taxon>Dikarya</taxon>
        <taxon>Ascomycota</taxon>
        <taxon>Pezizomycotina</taxon>
        <taxon>Eurotiomycetes</taxon>
        <taxon>Eurotiomycetidae</taxon>
        <taxon>Eurotiales</taxon>
        <taxon>Aspergillaceae</taxon>
        <taxon>Penicillium</taxon>
    </lineage>
</organism>
<reference evidence="3" key="2">
    <citation type="journal article" date="2023" name="IMA Fungus">
        <title>Comparative genomic study of the Penicillium genus elucidates a diverse pangenome and 15 lateral gene transfer events.</title>
        <authorList>
            <person name="Petersen C."/>
            <person name="Sorensen T."/>
            <person name="Nielsen M.R."/>
            <person name="Sondergaard T.E."/>
            <person name="Sorensen J.L."/>
            <person name="Fitzpatrick D.A."/>
            <person name="Frisvad J.C."/>
            <person name="Nielsen K.L."/>
        </authorList>
    </citation>
    <scope>NUCLEOTIDE SEQUENCE</scope>
    <source>
        <strain evidence="3">IBT 16849</strain>
    </source>
</reference>
<dbReference type="CDD" id="cd18186">
    <property type="entry name" value="BTB_POZ_ZBTB_KLHL-like"/>
    <property type="match status" value="1"/>
</dbReference>
<comment type="caution">
    <text evidence="3">The sequence shown here is derived from an EMBL/GenBank/DDBJ whole genome shotgun (WGS) entry which is preliminary data.</text>
</comment>
<sequence>MKKKKPPNQQPNAQNARPGKKKSSSSTRCPYKDRRRHQRYNSMHHNPRYSDLTIVCGGNEYHVRKYIVCPRSDFFAKVCDNGFQESSTNRVARQKEPVLVRGMIEYLYYLDHKVPPRETDVFISLDNMASDTDTGGMGIHSEPPEDTVTTLDPISVHILMYSPADRMLTEGLKLLPKGKVEQELGQRLIPGIFTHAMTQIYNSTHESERGLRDMVIRATMDNFKELRTAIVPRVFPPVFPDSLVISIPQFSSDLAVAMVEKTVSDWERHGQCTTDWRSPYY</sequence>
<name>A0A9W9IUV3_9EURO</name>
<dbReference type="PROSITE" id="PS50097">
    <property type="entry name" value="BTB"/>
    <property type="match status" value="1"/>
</dbReference>
<dbReference type="OrthoDB" id="6359816at2759"/>
<dbReference type="PANTHER" id="PTHR47843">
    <property type="entry name" value="BTB DOMAIN-CONTAINING PROTEIN-RELATED"/>
    <property type="match status" value="1"/>
</dbReference>
<dbReference type="AlphaFoldDB" id="A0A9W9IUV3"/>
<evidence type="ECO:0000313" key="3">
    <source>
        <dbReference type="EMBL" id="KAJ5184347.1"/>
    </source>
</evidence>
<dbReference type="Proteomes" id="UP001150879">
    <property type="component" value="Unassembled WGS sequence"/>
</dbReference>
<feature type="domain" description="BTB" evidence="2">
    <location>
        <begin position="50"/>
        <end position="116"/>
    </location>
</feature>
<dbReference type="SUPFAM" id="SSF54695">
    <property type="entry name" value="POZ domain"/>
    <property type="match status" value="1"/>
</dbReference>
<dbReference type="Gene3D" id="3.30.710.10">
    <property type="entry name" value="Potassium Channel Kv1.1, Chain A"/>
    <property type="match status" value="1"/>
</dbReference>
<feature type="region of interest" description="Disordered" evidence="1">
    <location>
        <begin position="1"/>
        <end position="45"/>
    </location>
</feature>
<accession>A0A9W9IUV3</accession>
<keyword evidence="4" id="KW-1185">Reference proteome</keyword>
<gene>
    <name evidence="3" type="ORF">N7472_009187</name>
</gene>
<evidence type="ECO:0000313" key="4">
    <source>
        <dbReference type="Proteomes" id="UP001150879"/>
    </source>
</evidence>
<evidence type="ECO:0000256" key="1">
    <source>
        <dbReference type="SAM" id="MobiDB-lite"/>
    </source>
</evidence>
<dbReference type="InterPro" id="IPR011333">
    <property type="entry name" value="SKP1/BTB/POZ_sf"/>
</dbReference>
<dbReference type="EMBL" id="JAPQKP010000006">
    <property type="protein sequence ID" value="KAJ5184347.1"/>
    <property type="molecule type" value="Genomic_DNA"/>
</dbReference>
<dbReference type="InterPro" id="IPR000210">
    <property type="entry name" value="BTB/POZ_dom"/>
</dbReference>
<dbReference type="PANTHER" id="PTHR47843:SF5">
    <property type="entry name" value="BTB_POZ DOMAIN PROTEIN"/>
    <property type="match status" value="1"/>
</dbReference>